<name>A0A0H5DLP8_NEIMI</name>
<dbReference type="SUPFAM" id="SSF89946">
    <property type="entry name" value="Hypothetical protein VC0424"/>
    <property type="match status" value="1"/>
</dbReference>
<proteinExistence type="predicted"/>
<dbReference type="InterPro" id="IPR036701">
    <property type="entry name" value="RraB-like_sf"/>
</dbReference>
<evidence type="ECO:0000313" key="3">
    <source>
        <dbReference type="Proteomes" id="UP000182715"/>
    </source>
</evidence>
<dbReference type="InterPro" id="IPR009671">
    <property type="entry name" value="RraB_dom"/>
</dbReference>
<dbReference type="AlphaFoldDB" id="A0A0H5DLP8"/>
<dbReference type="EMBL" id="CVTF01000094">
    <property type="protein sequence ID" value="CRL92439.1"/>
    <property type="molecule type" value="Genomic_DNA"/>
</dbReference>
<dbReference type="Proteomes" id="UP000182715">
    <property type="component" value="Unassembled WGS sequence"/>
</dbReference>
<evidence type="ECO:0000313" key="2">
    <source>
        <dbReference type="EMBL" id="CRL92439.1"/>
    </source>
</evidence>
<feature type="domain" description="Regulator of ribonuclease activity B" evidence="1">
    <location>
        <begin position="6"/>
        <end position="103"/>
    </location>
</feature>
<sequence>MIIDEKSTSDVLKQYQELGFDLTKPMIIEFFIGGSQKNLQSIESQLISYRQDFQISIEQNEFGEMWTCYCSVNIVPSLENILAIETTLFGIAQKNDCNYEGFGSYGN</sequence>
<protein>
    <recommendedName>
        <fullName evidence="1">Regulator of ribonuclease activity B domain-containing protein</fullName>
    </recommendedName>
</protein>
<reference evidence="2 3" key="1">
    <citation type="submission" date="2014-11" db="EMBL/GenBank/DDBJ databases">
        <authorList>
            <person name="Diene M.Seydina."/>
        </authorList>
    </citation>
    <scope>NUCLEOTIDE SEQUENCE [LARGE SCALE GENOMIC DNA]</scope>
    <source>
        <strain evidence="2 3">Neisseria meningitidis CHUV</strain>
    </source>
</reference>
<dbReference type="Gene3D" id="3.30.70.970">
    <property type="entry name" value="RraB-like"/>
    <property type="match status" value="1"/>
</dbReference>
<dbReference type="Pfam" id="PF06877">
    <property type="entry name" value="RraB"/>
    <property type="match status" value="1"/>
</dbReference>
<organism evidence="2 3">
    <name type="scientific">Neisseria meningitidis serogroup B</name>
    <dbReference type="NCBI Taxonomy" id="491"/>
    <lineage>
        <taxon>Bacteria</taxon>
        <taxon>Pseudomonadati</taxon>
        <taxon>Pseudomonadota</taxon>
        <taxon>Betaproteobacteria</taxon>
        <taxon>Neisseriales</taxon>
        <taxon>Neisseriaceae</taxon>
        <taxon>Neisseria</taxon>
    </lineage>
</organism>
<evidence type="ECO:0000259" key="1">
    <source>
        <dbReference type="Pfam" id="PF06877"/>
    </source>
</evidence>
<accession>A0A0H5DLP8</accession>